<organism evidence="2 3">
    <name type="scientific">Paecilomyces lecythidis</name>
    <dbReference type="NCBI Taxonomy" id="3004212"/>
    <lineage>
        <taxon>Eukaryota</taxon>
        <taxon>Fungi</taxon>
        <taxon>Dikarya</taxon>
        <taxon>Ascomycota</taxon>
        <taxon>Pezizomycotina</taxon>
        <taxon>Eurotiomycetes</taxon>
        <taxon>Eurotiomycetidae</taxon>
        <taxon>Eurotiales</taxon>
        <taxon>Thermoascaceae</taxon>
        <taxon>Paecilomyces</taxon>
    </lineage>
</organism>
<dbReference type="Proteomes" id="UP001583193">
    <property type="component" value="Unassembled WGS sequence"/>
</dbReference>
<accession>A0ABR3Y096</accession>
<gene>
    <name evidence="2" type="ORF">Plec18167_003292</name>
</gene>
<sequence>MSPRPGTSSTAATPSSSSARTQSLRTSALTRKSVATIPSENQSMLMRWACETRPNEMTYAEQVEKEKWEKAKEGCAKE</sequence>
<keyword evidence="3" id="KW-1185">Reference proteome</keyword>
<dbReference type="EMBL" id="JAVDPF010000007">
    <property type="protein sequence ID" value="KAL1881693.1"/>
    <property type="molecule type" value="Genomic_DNA"/>
</dbReference>
<comment type="caution">
    <text evidence="2">The sequence shown here is derived from an EMBL/GenBank/DDBJ whole genome shotgun (WGS) entry which is preliminary data.</text>
</comment>
<proteinExistence type="predicted"/>
<evidence type="ECO:0000256" key="1">
    <source>
        <dbReference type="SAM" id="MobiDB-lite"/>
    </source>
</evidence>
<evidence type="ECO:0000313" key="3">
    <source>
        <dbReference type="Proteomes" id="UP001583193"/>
    </source>
</evidence>
<evidence type="ECO:0000313" key="2">
    <source>
        <dbReference type="EMBL" id="KAL1881693.1"/>
    </source>
</evidence>
<name>A0ABR3Y096_9EURO</name>
<feature type="compositionally biased region" description="Low complexity" evidence="1">
    <location>
        <begin position="1"/>
        <end position="27"/>
    </location>
</feature>
<protein>
    <submittedName>
        <fullName evidence="2">Uncharacterized protein</fullName>
    </submittedName>
</protein>
<reference evidence="2 3" key="1">
    <citation type="journal article" date="2024" name="IMA Fungus">
        <title>IMA Genome - F19 : A genome assembly and annotation guide to empower mycologists, including annotated draft genome sequences of Ceratocystis pirilliformis, Diaporthe australafricana, Fusarium ophioides, Paecilomyces lecythidis, and Sporothrix stenoceras.</title>
        <authorList>
            <person name="Aylward J."/>
            <person name="Wilson A.M."/>
            <person name="Visagie C.M."/>
            <person name="Spraker J."/>
            <person name="Barnes I."/>
            <person name="Buitendag C."/>
            <person name="Ceriani C."/>
            <person name="Del Mar Angel L."/>
            <person name="du Plessis D."/>
            <person name="Fuchs T."/>
            <person name="Gasser K."/>
            <person name="Kramer D."/>
            <person name="Li W."/>
            <person name="Munsamy K."/>
            <person name="Piso A."/>
            <person name="Price J.L."/>
            <person name="Sonnekus B."/>
            <person name="Thomas C."/>
            <person name="van der Nest A."/>
            <person name="van Dijk A."/>
            <person name="van Heerden A."/>
            <person name="van Vuuren N."/>
            <person name="Yilmaz N."/>
            <person name="Duong T.A."/>
            <person name="van der Merwe N.A."/>
            <person name="Wingfield M.J."/>
            <person name="Wingfield B.D."/>
        </authorList>
    </citation>
    <scope>NUCLEOTIDE SEQUENCE [LARGE SCALE GENOMIC DNA]</scope>
    <source>
        <strain evidence="2 3">CMW 18167</strain>
    </source>
</reference>
<feature type="region of interest" description="Disordered" evidence="1">
    <location>
        <begin position="1"/>
        <end position="40"/>
    </location>
</feature>